<keyword evidence="5 7" id="KW-0472">Membrane</keyword>
<evidence type="ECO:0000256" key="4">
    <source>
        <dbReference type="ARBA" id="ARBA00022989"/>
    </source>
</evidence>
<name>A0A5B8LKM2_9SPHN</name>
<dbReference type="Pfam" id="PF01594">
    <property type="entry name" value="AI-2E_transport"/>
    <property type="match status" value="1"/>
</dbReference>
<comment type="subcellular location">
    <subcellularLocation>
        <location evidence="1">Membrane</location>
        <topology evidence="1">Multi-pass membrane protein</topology>
    </subcellularLocation>
</comment>
<dbReference type="KEGG" id="spai:FPZ24_11985"/>
<reference evidence="8 9" key="1">
    <citation type="submission" date="2019-07" db="EMBL/GenBank/DDBJ databases">
        <title>Full genome sequence of Sphingomonas sp. 4R-6-7(HKS19).</title>
        <authorList>
            <person name="Im W.-T."/>
        </authorList>
    </citation>
    <scope>NUCLEOTIDE SEQUENCE [LARGE SCALE GENOMIC DNA]</scope>
    <source>
        <strain evidence="8 9">HKS19</strain>
    </source>
</reference>
<feature type="transmembrane region" description="Helical" evidence="7">
    <location>
        <begin position="152"/>
        <end position="170"/>
    </location>
</feature>
<comment type="similarity">
    <text evidence="2">Belongs to the autoinducer-2 exporter (AI-2E) (TC 2.A.86) family.</text>
</comment>
<evidence type="ECO:0000256" key="2">
    <source>
        <dbReference type="ARBA" id="ARBA00009773"/>
    </source>
</evidence>
<evidence type="ECO:0000313" key="9">
    <source>
        <dbReference type="Proteomes" id="UP000315673"/>
    </source>
</evidence>
<dbReference type="InterPro" id="IPR002549">
    <property type="entry name" value="AI-2E-like"/>
</dbReference>
<feature type="transmembrane region" description="Helical" evidence="7">
    <location>
        <begin position="230"/>
        <end position="251"/>
    </location>
</feature>
<dbReference type="OrthoDB" id="106838at2"/>
<feature type="compositionally biased region" description="Basic residues" evidence="6">
    <location>
        <begin position="370"/>
        <end position="386"/>
    </location>
</feature>
<evidence type="ECO:0000256" key="6">
    <source>
        <dbReference type="SAM" id="MobiDB-lite"/>
    </source>
</evidence>
<keyword evidence="4 7" id="KW-1133">Transmembrane helix</keyword>
<accession>A0A5B8LKM2</accession>
<proteinExistence type="inferred from homology"/>
<evidence type="ECO:0000256" key="5">
    <source>
        <dbReference type="ARBA" id="ARBA00023136"/>
    </source>
</evidence>
<feature type="transmembrane region" description="Helical" evidence="7">
    <location>
        <begin position="257"/>
        <end position="286"/>
    </location>
</feature>
<feature type="region of interest" description="Disordered" evidence="6">
    <location>
        <begin position="366"/>
        <end position="386"/>
    </location>
</feature>
<feature type="transmembrane region" description="Helical" evidence="7">
    <location>
        <begin position="31"/>
        <end position="60"/>
    </location>
</feature>
<dbReference type="Proteomes" id="UP000315673">
    <property type="component" value="Chromosome"/>
</dbReference>
<feature type="transmembrane region" description="Helical" evidence="7">
    <location>
        <begin position="182"/>
        <end position="201"/>
    </location>
</feature>
<keyword evidence="9" id="KW-1185">Reference proteome</keyword>
<evidence type="ECO:0000256" key="7">
    <source>
        <dbReference type="SAM" id="Phobius"/>
    </source>
</evidence>
<dbReference type="EMBL" id="CP042306">
    <property type="protein sequence ID" value="QDZ08112.1"/>
    <property type="molecule type" value="Genomic_DNA"/>
</dbReference>
<gene>
    <name evidence="8" type="ORF">FPZ24_11985</name>
</gene>
<evidence type="ECO:0000256" key="1">
    <source>
        <dbReference type="ARBA" id="ARBA00004141"/>
    </source>
</evidence>
<keyword evidence="3 7" id="KW-0812">Transmembrane</keyword>
<dbReference type="PANTHER" id="PTHR21716:SF61">
    <property type="entry name" value="BLR8064 PROTEIN"/>
    <property type="match status" value="1"/>
</dbReference>
<evidence type="ECO:0000313" key="8">
    <source>
        <dbReference type="EMBL" id="QDZ08112.1"/>
    </source>
</evidence>
<dbReference type="AlphaFoldDB" id="A0A5B8LKM2"/>
<protein>
    <submittedName>
        <fullName evidence="8">AI-2E family transporter</fullName>
    </submittedName>
</protein>
<feature type="transmembrane region" description="Helical" evidence="7">
    <location>
        <begin position="293"/>
        <end position="311"/>
    </location>
</feature>
<dbReference type="GO" id="GO:0016020">
    <property type="term" value="C:membrane"/>
    <property type="evidence" value="ECO:0007669"/>
    <property type="project" value="UniProtKB-SubCell"/>
</dbReference>
<organism evidence="8 9">
    <name type="scientific">Sphingomonas panacisoli</name>
    <dbReference type="NCBI Taxonomy" id="1813879"/>
    <lineage>
        <taxon>Bacteria</taxon>
        <taxon>Pseudomonadati</taxon>
        <taxon>Pseudomonadota</taxon>
        <taxon>Alphaproteobacteria</taxon>
        <taxon>Sphingomonadales</taxon>
        <taxon>Sphingomonadaceae</taxon>
        <taxon>Sphingomonas</taxon>
    </lineage>
</organism>
<feature type="transmembrane region" description="Helical" evidence="7">
    <location>
        <begin position="80"/>
        <end position="104"/>
    </location>
</feature>
<dbReference type="PANTHER" id="PTHR21716">
    <property type="entry name" value="TRANSMEMBRANE PROTEIN"/>
    <property type="match status" value="1"/>
</dbReference>
<feature type="transmembrane region" description="Helical" evidence="7">
    <location>
        <begin position="323"/>
        <end position="356"/>
    </location>
</feature>
<evidence type="ECO:0000256" key="3">
    <source>
        <dbReference type="ARBA" id="ARBA00022692"/>
    </source>
</evidence>
<sequence>MAPRGQTLSADPTTPPAQIVAEDPGVRMRQLYLTLAIVLLAVWMAWEFLIPIAWAAVLAIAEWPLYARATKRFPNHPGFLALGFTLATALFVIGPLSLAAVSLAQESQGALEWFQHVQQIGLPMPAWLPAIPLAGDKIAGWWQQHLADPKGAIALLGTVSAGSILGWMRSIGGEVARDTSQFAITLVITGTMLASGGNINGKARLVAQRMFGTFGEHFLERMIGAVRGTVNGTVLVSVLEGTIIGVGYWVAGVPQPLLFATFTILLALIPFGAWAAFGLASIVLLLQGHVGAAAGLFAFGTVVMAVGDNFIQPSVIGSAVELPFLFAMVGALGGLAELGLVGLFVGPVIMAALLIVTREWMGPDVAPAPTRRRRRGPIAVKRRSTG</sequence>